<evidence type="ECO:0000256" key="1">
    <source>
        <dbReference type="SAM" id="Phobius"/>
    </source>
</evidence>
<gene>
    <name evidence="2" type="primary">hxsD</name>
    <name evidence="2" type="ORF">C9J52_17280</name>
</gene>
<comment type="caution">
    <text evidence="2">The sequence shown here is derived from an EMBL/GenBank/DDBJ whole genome shotgun (WGS) entry which is preliminary data.</text>
</comment>
<dbReference type="Proteomes" id="UP000241190">
    <property type="component" value="Unassembled WGS sequence"/>
</dbReference>
<dbReference type="NCBIfam" id="TIGR03976">
    <property type="entry name" value="chp_LLNDYxLRE"/>
    <property type="match status" value="1"/>
</dbReference>
<keyword evidence="1" id="KW-0472">Membrane</keyword>
<dbReference type="InterPro" id="IPR023974">
    <property type="entry name" value="HxsD"/>
</dbReference>
<protein>
    <submittedName>
        <fullName evidence="2">His-Xaa-Ser system protein HxsD</fullName>
    </submittedName>
</protein>
<dbReference type="EMBL" id="PYOP01000036">
    <property type="protein sequence ID" value="PSW92631.1"/>
    <property type="molecule type" value="Genomic_DNA"/>
</dbReference>
<reference evidence="2 3" key="1">
    <citation type="submission" date="2018-03" db="EMBL/GenBank/DDBJ databases">
        <title>Whole genome sequencing of Histamine producing bacteria.</title>
        <authorList>
            <person name="Butler K."/>
        </authorList>
    </citation>
    <scope>NUCLEOTIDE SEQUENCE [LARGE SCALE GENOMIC DNA]</scope>
    <source>
        <strain evidence="2 3">ATCC 51761</strain>
    </source>
</reference>
<feature type="transmembrane region" description="Helical" evidence="1">
    <location>
        <begin position="20"/>
        <end position="39"/>
    </location>
</feature>
<sequence>MAVLFFIQSVDMVVNYTIMMINWTLFVLVLAVRIFKIVIAHIYSTFMLFDTFARHIICNKSQYPSVSIVNFRYFKRRNLPMQYDILISEFGAVATISVSKKTYRKNVIIKVLYECTDRLFVLVSEDNDNFLIKISAKDPSCTDVTELYKECGKLVNNLADQELRQIVIEETGKIRDVIIQKAFSEAAKGITNKLLDSDLPRYDQSYKSDKKNIMKIKG</sequence>
<proteinExistence type="predicted"/>
<evidence type="ECO:0000313" key="3">
    <source>
        <dbReference type="Proteomes" id="UP000241190"/>
    </source>
</evidence>
<keyword evidence="3" id="KW-1185">Reference proteome</keyword>
<keyword evidence="1" id="KW-1133">Transmembrane helix</keyword>
<evidence type="ECO:0000313" key="2">
    <source>
        <dbReference type="EMBL" id="PSW92631.1"/>
    </source>
</evidence>
<name>A0ABX5GN68_9GAMM</name>
<keyword evidence="1" id="KW-0812">Transmembrane</keyword>
<organism evidence="2 3">
    <name type="scientific">Photobacterium iliopiscarium</name>
    <dbReference type="NCBI Taxonomy" id="56192"/>
    <lineage>
        <taxon>Bacteria</taxon>
        <taxon>Pseudomonadati</taxon>
        <taxon>Pseudomonadota</taxon>
        <taxon>Gammaproteobacteria</taxon>
        <taxon>Vibrionales</taxon>
        <taxon>Vibrionaceae</taxon>
        <taxon>Photobacterium</taxon>
    </lineage>
</organism>
<accession>A0ABX5GN68</accession>